<feature type="domain" description="ABC transporter" evidence="5">
    <location>
        <begin position="2"/>
        <end position="216"/>
    </location>
</feature>
<dbReference type="OrthoDB" id="9778870at2"/>
<dbReference type="AlphaFoldDB" id="T0HDJ6"/>
<dbReference type="InterPro" id="IPR050683">
    <property type="entry name" value="Bact_Polysacc_Export_ATP-bd"/>
</dbReference>
<dbReference type="PROSITE" id="PS50893">
    <property type="entry name" value="ABC_TRANSPORTER_2"/>
    <property type="match status" value="1"/>
</dbReference>
<keyword evidence="7" id="KW-1185">Reference proteome</keyword>
<dbReference type="EMBL" id="ATDP01000091">
    <property type="protein sequence ID" value="EQB14386.1"/>
    <property type="molecule type" value="Genomic_DNA"/>
</dbReference>
<dbReference type="InterPro" id="IPR027417">
    <property type="entry name" value="P-loop_NTPase"/>
</dbReference>
<dbReference type="InterPro" id="IPR017871">
    <property type="entry name" value="ABC_transporter-like_CS"/>
</dbReference>
<dbReference type="Gene3D" id="3.40.50.300">
    <property type="entry name" value="P-loop containing nucleotide triphosphate hydrolases"/>
    <property type="match status" value="1"/>
</dbReference>
<keyword evidence="4 6" id="KW-0067">ATP-binding</keyword>
<sequence length="218" mass="24579">MIRLENISKAYRTRTGRHWVFKDVGFTINRGEKIGILGRNGAGKSTLIRLIGGIEQPTGGRIVGDMSISWPLAFSGAFQHSLTGLDNLKFICRVYNKDPEEAEQAVEEFAELGRYLKEPIKTYSAGMRARLGFGISLAVDFDCFLIDEIVAVGDKRFQEKCYNELFVKRKDRAMIIVSHNDNFVRDRCDRAAVLARSTLTEFDDMDEAFAFYQANATG</sequence>
<dbReference type="GO" id="GO:0140359">
    <property type="term" value="F:ABC-type transporter activity"/>
    <property type="evidence" value="ECO:0007669"/>
    <property type="project" value="InterPro"/>
</dbReference>
<dbReference type="GO" id="GO:0016020">
    <property type="term" value="C:membrane"/>
    <property type="evidence" value="ECO:0007669"/>
    <property type="project" value="InterPro"/>
</dbReference>
<proteinExistence type="inferred from homology"/>
<keyword evidence="3" id="KW-0547">Nucleotide-binding</keyword>
<evidence type="ECO:0000256" key="1">
    <source>
        <dbReference type="ARBA" id="ARBA00005417"/>
    </source>
</evidence>
<evidence type="ECO:0000256" key="3">
    <source>
        <dbReference type="ARBA" id="ARBA00022741"/>
    </source>
</evidence>
<evidence type="ECO:0000313" key="6">
    <source>
        <dbReference type="EMBL" id="EQB14386.1"/>
    </source>
</evidence>
<dbReference type="InterPro" id="IPR015860">
    <property type="entry name" value="ABC_transpr_TagH-like"/>
</dbReference>
<dbReference type="Pfam" id="PF00005">
    <property type="entry name" value="ABC_tran"/>
    <property type="match status" value="1"/>
</dbReference>
<dbReference type="SMART" id="SM00382">
    <property type="entry name" value="AAA"/>
    <property type="match status" value="1"/>
</dbReference>
<evidence type="ECO:0000256" key="4">
    <source>
        <dbReference type="ARBA" id="ARBA00022840"/>
    </source>
</evidence>
<accession>T0HDJ6</accession>
<dbReference type="eggNOG" id="COG1134">
    <property type="taxonomic scope" value="Bacteria"/>
</dbReference>
<dbReference type="RefSeq" id="WP_009822221.1">
    <property type="nucleotide sequence ID" value="NZ_ATDP01000091.1"/>
</dbReference>
<dbReference type="SUPFAM" id="SSF52540">
    <property type="entry name" value="P-loop containing nucleoside triphosphate hydrolases"/>
    <property type="match status" value="1"/>
</dbReference>
<comment type="similarity">
    <text evidence="1">Belongs to the ABC transporter superfamily.</text>
</comment>
<dbReference type="Proteomes" id="UP000015531">
    <property type="component" value="Unassembled WGS sequence"/>
</dbReference>
<name>T0HDJ6_9SPHN</name>
<dbReference type="GO" id="GO:0005524">
    <property type="term" value="F:ATP binding"/>
    <property type="evidence" value="ECO:0007669"/>
    <property type="project" value="UniProtKB-KW"/>
</dbReference>
<evidence type="ECO:0000259" key="5">
    <source>
        <dbReference type="PROSITE" id="PS50893"/>
    </source>
</evidence>
<evidence type="ECO:0000256" key="2">
    <source>
        <dbReference type="ARBA" id="ARBA00022448"/>
    </source>
</evidence>
<dbReference type="InterPro" id="IPR003439">
    <property type="entry name" value="ABC_transporter-like_ATP-bd"/>
</dbReference>
<dbReference type="GO" id="GO:0016887">
    <property type="term" value="F:ATP hydrolysis activity"/>
    <property type="evidence" value="ECO:0007669"/>
    <property type="project" value="InterPro"/>
</dbReference>
<dbReference type="PANTHER" id="PTHR46743:SF2">
    <property type="entry name" value="TEICHOIC ACIDS EXPORT ATP-BINDING PROTEIN TAGH"/>
    <property type="match status" value="1"/>
</dbReference>
<reference evidence="6 7" key="1">
    <citation type="journal article" date="2013" name="Genome Announc.">
        <title>Draft Genome Sequence of Sphingobium lactosutens Strain DS20T, Isolated from a Hexachlorocyclohexane Dumpsite.</title>
        <authorList>
            <person name="Kumar R."/>
            <person name="Dwivedi V."/>
            <person name="Negi V."/>
            <person name="Khurana J.P."/>
            <person name="Lal R."/>
        </authorList>
    </citation>
    <scope>NUCLEOTIDE SEQUENCE [LARGE SCALE GENOMIC DNA]</scope>
    <source>
        <strain evidence="6 7">DS20</strain>
    </source>
</reference>
<comment type="caution">
    <text evidence="6">The sequence shown here is derived from an EMBL/GenBank/DDBJ whole genome shotgun (WGS) entry which is preliminary data.</text>
</comment>
<organism evidence="6 7">
    <name type="scientific">Sphingobium lactosutens DS20</name>
    <dbReference type="NCBI Taxonomy" id="1331060"/>
    <lineage>
        <taxon>Bacteria</taxon>
        <taxon>Pseudomonadati</taxon>
        <taxon>Pseudomonadota</taxon>
        <taxon>Alphaproteobacteria</taxon>
        <taxon>Sphingomonadales</taxon>
        <taxon>Sphingomonadaceae</taxon>
        <taxon>Sphingobium</taxon>
    </lineage>
</organism>
<dbReference type="PANTHER" id="PTHR46743">
    <property type="entry name" value="TEICHOIC ACIDS EXPORT ATP-BINDING PROTEIN TAGH"/>
    <property type="match status" value="1"/>
</dbReference>
<keyword evidence="2" id="KW-0813">Transport</keyword>
<dbReference type="PATRIC" id="fig|1331060.3.peg.2548"/>
<protein>
    <submittedName>
        <fullName evidence="6">ATP-binding protein</fullName>
    </submittedName>
</protein>
<gene>
    <name evidence="6" type="ORF">RLDS_13375</name>
</gene>
<evidence type="ECO:0000313" key="7">
    <source>
        <dbReference type="Proteomes" id="UP000015531"/>
    </source>
</evidence>
<dbReference type="InterPro" id="IPR003593">
    <property type="entry name" value="AAA+_ATPase"/>
</dbReference>
<dbReference type="PROSITE" id="PS00211">
    <property type="entry name" value="ABC_TRANSPORTER_1"/>
    <property type="match status" value="1"/>
</dbReference>
<dbReference type="CDD" id="cd03220">
    <property type="entry name" value="ABC_KpsT_Wzt"/>
    <property type="match status" value="1"/>
</dbReference>